<dbReference type="EMBL" id="CAJGYO010000004">
    <property type="protein sequence ID" value="CAD6222687.1"/>
    <property type="molecule type" value="Genomic_DNA"/>
</dbReference>
<dbReference type="Proteomes" id="UP000604825">
    <property type="component" value="Unassembled WGS sequence"/>
</dbReference>
<evidence type="ECO:0000256" key="1">
    <source>
        <dbReference type="SAM" id="MobiDB-lite"/>
    </source>
</evidence>
<protein>
    <submittedName>
        <fullName evidence="2">Uncharacterized protein</fullName>
    </submittedName>
</protein>
<reference evidence="2" key="1">
    <citation type="submission" date="2020-10" db="EMBL/GenBank/DDBJ databases">
        <authorList>
            <person name="Han B."/>
            <person name="Lu T."/>
            <person name="Zhao Q."/>
            <person name="Huang X."/>
            <person name="Zhao Y."/>
        </authorList>
    </citation>
    <scope>NUCLEOTIDE SEQUENCE</scope>
</reference>
<keyword evidence="3" id="KW-1185">Reference proteome</keyword>
<feature type="region of interest" description="Disordered" evidence="1">
    <location>
        <begin position="1"/>
        <end position="38"/>
    </location>
</feature>
<evidence type="ECO:0000313" key="2">
    <source>
        <dbReference type="EMBL" id="CAD6222687.1"/>
    </source>
</evidence>
<dbReference type="AlphaFoldDB" id="A0A811NE57"/>
<sequence>MSVPQKFRTGEYSSSSKSVAIPRTALPLPLPPTPRPDKHLQPMQAALPTADSKLATIKSYRRALGLCFKCGMKWSKDHKCSLEVLNAVKILWESFFDEDDQSA</sequence>
<proteinExistence type="predicted"/>
<comment type="caution">
    <text evidence="2">The sequence shown here is derived from an EMBL/GenBank/DDBJ whole genome shotgun (WGS) entry which is preliminary data.</text>
</comment>
<name>A0A811NE57_9POAL</name>
<organism evidence="2 3">
    <name type="scientific">Miscanthus lutarioriparius</name>
    <dbReference type="NCBI Taxonomy" id="422564"/>
    <lineage>
        <taxon>Eukaryota</taxon>
        <taxon>Viridiplantae</taxon>
        <taxon>Streptophyta</taxon>
        <taxon>Embryophyta</taxon>
        <taxon>Tracheophyta</taxon>
        <taxon>Spermatophyta</taxon>
        <taxon>Magnoliopsida</taxon>
        <taxon>Liliopsida</taxon>
        <taxon>Poales</taxon>
        <taxon>Poaceae</taxon>
        <taxon>PACMAD clade</taxon>
        <taxon>Panicoideae</taxon>
        <taxon>Andropogonodae</taxon>
        <taxon>Andropogoneae</taxon>
        <taxon>Saccharinae</taxon>
        <taxon>Miscanthus</taxon>
    </lineage>
</organism>
<evidence type="ECO:0000313" key="3">
    <source>
        <dbReference type="Proteomes" id="UP000604825"/>
    </source>
</evidence>
<accession>A0A811NE57</accession>
<dbReference type="OrthoDB" id="696591at2759"/>
<gene>
    <name evidence="2" type="ORF">NCGR_LOCUS15222</name>
</gene>